<dbReference type="AlphaFoldDB" id="A0AAJ5ZGC8"/>
<dbReference type="SUPFAM" id="SSF51182">
    <property type="entry name" value="RmlC-like cupins"/>
    <property type="match status" value="1"/>
</dbReference>
<name>A0AAJ5ZGC8_9CHLR</name>
<reference evidence="4" key="2">
    <citation type="journal article" date="2023" name="Nat. Commun.">
        <title>Cultivation of marine bacteria of the SAR202 clade.</title>
        <authorList>
            <person name="Lim Y."/>
            <person name="Seo J.H."/>
            <person name="Giovannoni S.J."/>
            <person name="Kang I."/>
            <person name="Cho J.C."/>
        </authorList>
    </citation>
    <scope>NUCLEOTIDE SEQUENCE</scope>
    <source>
        <strain evidence="4">JH1073</strain>
    </source>
</reference>
<dbReference type="PANTHER" id="PTHR46390:SF1">
    <property type="entry name" value="MANNOSE-1-PHOSPHATE GUANYLYLTRANSFERASE"/>
    <property type="match status" value="1"/>
</dbReference>
<dbReference type="EMBL" id="CP046147">
    <property type="protein sequence ID" value="WFG38402.1"/>
    <property type="molecule type" value="Genomic_DNA"/>
</dbReference>
<dbReference type="InterPro" id="IPR011051">
    <property type="entry name" value="RmlC_Cupin_sf"/>
</dbReference>
<dbReference type="InterPro" id="IPR001538">
    <property type="entry name" value="Man6P_isomerase-2_C"/>
</dbReference>
<dbReference type="InterPro" id="IPR014710">
    <property type="entry name" value="RmlC-like_jellyroll"/>
</dbReference>
<evidence type="ECO:0000313" key="5">
    <source>
        <dbReference type="Proteomes" id="UP001219901"/>
    </source>
</evidence>
<evidence type="ECO:0000313" key="6">
    <source>
        <dbReference type="Proteomes" id="UP001321249"/>
    </source>
</evidence>
<feature type="domain" description="Mannose-6-phosphate isomerase type II C-terminal" evidence="2">
    <location>
        <begin position="18"/>
        <end position="127"/>
    </location>
</feature>
<accession>A0AAJ5ZGC8</accession>
<feature type="region of interest" description="Disordered" evidence="1">
    <location>
        <begin position="1"/>
        <end position="26"/>
    </location>
</feature>
<dbReference type="CDD" id="cd02213">
    <property type="entry name" value="cupin_PMI_typeII_C"/>
    <property type="match status" value="1"/>
</dbReference>
<reference evidence="5" key="3">
    <citation type="submission" date="2023-06" db="EMBL/GenBank/DDBJ databases">
        <title>Pangenomics reveal diversification of enzyme families and niche specialization in globally abundant SAR202 bacteria.</title>
        <authorList>
            <person name="Saw J.H.W."/>
        </authorList>
    </citation>
    <scope>NUCLEOTIDE SEQUENCE [LARGE SCALE GENOMIC DNA]</scope>
    <source>
        <strain evidence="5">JH1073</strain>
    </source>
</reference>
<reference evidence="5 6" key="1">
    <citation type="submission" date="2019-11" db="EMBL/GenBank/DDBJ databases">
        <authorList>
            <person name="Cho J.-C."/>
        </authorList>
    </citation>
    <scope>NUCLEOTIDE SEQUENCE [LARGE SCALE GENOMIC DNA]</scope>
    <source>
        <strain evidence="4 5">JH1073</strain>
        <strain evidence="3 6">JH702</strain>
    </source>
</reference>
<dbReference type="Gene3D" id="2.60.120.10">
    <property type="entry name" value="Jelly Rolls"/>
    <property type="match status" value="1"/>
</dbReference>
<dbReference type="Proteomes" id="UP001321249">
    <property type="component" value="Unassembled WGS sequence"/>
</dbReference>
<gene>
    <name evidence="3" type="ORF">GKO46_07865</name>
    <name evidence="4" type="ORF">GKO48_01870</name>
</gene>
<keyword evidence="5" id="KW-1185">Reference proteome</keyword>
<evidence type="ECO:0000256" key="1">
    <source>
        <dbReference type="SAM" id="MobiDB-lite"/>
    </source>
</evidence>
<organism evidence="4 5">
    <name type="scientific">Candidatus Lucifugimonas marina</name>
    <dbReference type="NCBI Taxonomy" id="3038979"/>
    <lineage>
        <taxon>Bacteria</taxon>
        <taxon>Bacillati</taxon>
        <taxon>Chloroflexota</taxon>
        <taxon>Dehalococcoidia</taxon>
        <taxon>SAR202 cluster</taxon>
        <taxon>Candidatus Lucifugimonadales</taxon>
        <taxon>Candidatus Lucifugimonadaceae</taxon>
        <taxon>Candidatus Lucifugimonas</taxon>
    </lineage>
</organism>
<dbReference type="InterPro" id="IPR051161">
    <property type="entry name" value="Mannose-6P_isomerase_type2"/>
</dbReference>
<dbReference type="Proteomes" id="UP001219901">
    <property type="component" value="Chromosome"/>
</dbReference>
<protein>
    <submittedName>
        <fullName evidence="4">Cupin domain-containing protein</fullName>
    </submittedName>
</protein>
<dbReference type="GO" id="GO:0004475">
    <property type="term" value="F:mannose-1-phosphate guanylyltransferase (GTP) activity"/>
    <property type="evidence" value="ECO:0007669"/>
    <property type="project" value="TreeGrafter"/>
</dbReference>
<dbReference type="GO" id="GO:0009298">
    <property type="term" value="P:GDP-mannose biosynthetic process"/>
    <property type="evidence" value="ECO:0007669"/>
    <property type="project" value="TreeGrafter"/>
</dbReference>
<sequence length="133" mass="15205">MTDKPVETSEVKFESAAKKKRETRPWGSYEVLTSGPGFQTKRLTVKAEKRLSLQWHRHRDETWVVARGTAEVTVGEEQHTLGRGETMFVARNIHHRIANISSVEPLEIIEIQTGDYLGEDDIVRVEDDFGRAE</sequence>
<dbReference type="RefSeq" id="WP_342824896.1">
    <property type="nucleotide sequence ID" value="NZ_CP046146.1"/>
</dbReference>
<dbReference type="Pfam" id="PF01050">
    <property type="entry name" value="MannoseP_isomer"/>
    <property type="match status" value="1"/>
</dbReference>
<dbReference type="GO" id="GO:0005976">
    <property type="term" value="P:polysaccharide metabolic process"/>
    <property type="evidence" value="ECO:0007669"/>
    <property type="project" value="InterPro"/>
</dbReference>
<evidence type="ECO:0000259" key="2">
    <source>
        <dbReference type="Pfam" id="PF01050"/>
    </source>
</evidence>
<evidence type="ECO:0000313" key="4">
    <source>
        <dbReference type="EMBL" id="WFG38402.1"/>
    </source>
</evidence>
<dbReference type="PANTHER" id="PTHR46390">
    <property type="entry name" value="MANNOSE-1-PHOSPHATE GUANYLYLTRANSFERASE"/>
    <property type="match status" value="1"/>
</dbReference>
<proteinExistence type="predicted"/>
<feature type="compositionally biased region" description="Basic and acidic residues" evidence="1">
    <location>
        <begin position="1"/>
        <end position="17"/>
    </location>
</feature>
<evidence type="ECO:0000313" key="3">
    <source>
        <dbReference type="EMBL" id="MDG0866987.1"/>
    </source>
</evidence>
<dbReference type="EMBL" id="WMBE01000002">
    <property type="protein sequence ID" value="MDG0866987.1"/>
    <property type="molecule type" value="Genomic_DNA"/>
</dbReference>